<comment type="caution">
    <text evidence="2">The sequence shown here is derived from an EMBL/GenBank/DDBJ whole genome shotgun (WGS) entry which is preliminary data.</text>
</comment>
<protein>
    <submittedName>
        <fullName evidence="2">L-carnitine dehydratase/bile acid-inducible protein F</fullName>
    </submittedName>
</protein>
<dbReference type="Proteomes" id="UP000055019">
    <property type="component" value="Unassembled WGS sequence"/>
</dbReference>
<dbReference type="GO" id="GO:0008410">
    <property type="term" value="F:CoA-transferase activity"/>
    <property type="evidence" value="ECO:0007669"/>
    <property type="project" value="TreeGrafter"/>
</dbReference>
<keyword evidence="3" id="KW-1185">Reference proteome</keyword>
<dbReference type="InterPro" id="IPR003673">
    <property type="entry name" value="CoA-Trfase_fam_III"/>
</dbReference>
<dbReference type="SUPFAM" id="SSF89796">
    <property type="entry name" value="CoA-transferase family III (CaiB/BaiF)"/>
    <property type="match status" value="1"/>
</dbReference>
<proteinExistence type="predicted"/>
<evidence type="ECO:0000313" key="3">
    <source>
        <dbReference type="Proteomes" id="UP000055019"/>
    </source>
</evidence>
<dbReference type="PANTHER" id="PTHR48207:SF3">
    <property type="entry name" value="SUCCINATE--HYDROXYMETHYLGLUTARATE COA-TRANSFERASE"/>
    <property type="match status" value="1"/>
</dbReference>
<dbReference type="InterPro" id="IPR050483">
    <property type="entry name" value="CoA-transferase_III_domain"/>
</dbReference>
<accession>A0A158KZ47</accession>
<evidence type="ECO:0000256" key="1">
    <source>
        <dbReference type="ARBA" id="ARBA00022679"/>
    </source>
</evidence>
<dbReference type="AlphaFoldDB" id="A0A158KZ47"/>
<dbReference type="EMBL" id="FCOM02000067">
    <property type="protein sequence ID" value="SAL85993.1"/>
    <property type="molecule type" value="Genomic_DNA"/>
</dbReference>
<reference evidence="2" key="1">
    <citation type="submission" date="2016-01" db="EMBL/GenBank/DDBJ databases">
        <authorList>
            <person name="Peeters C."/>
        </authorList>
    </citation>
    <scope>NUCLEOTIDE SEQUENCE [LARGE SCALE GENOMIC DNA]</scope>
    <source>
        <strain evidence="2">LMG 29317</strain>
    </source>
</reference>
<name>A0A158KZ47_9BURK</name>
<dbReference type="InterPro" id="IPR044855">
    <property type="entry name" value="CoA-Trfase_III_dom3_sf"/>
</dbReference>
<keyword evidence="1" id="KW-0808">Transferase</keyword>
<dbReference type="OrthoDB" id="5294844at2"/>
<dbReference type="Gene3D" id="3.30.1540.10">
    <property type="entry name" value="formyl-coa transferase, domain 3"/>
    <property type="match status" value="1"/>
</dbReference>
<evidence type="ECO:0000313" key="2">
    <source>
        <dbReference type="EMBL" id="SAL85993.1"/>
    </source>
</evidence>
<dbReference type="Gene3D" id="3.40.50.10540">
    <property type="entry name" value="Crotonobetainyl-coa:carnitine coa-transferase, domain 1"/>
    <property type="match status" value="1"/>
</dbReference>
<organism evidence="2 3">
    <name type="scientific">Caballeronia arvi</name>
    <dbReference type="NCBI Taxonomy" id="1777135"/>
    <lineage>
        <taxon>Bacteria</taxon>
        <taxon>Pseudomonadati</taxon>
        <taxon>Pseudomonadota</taxon>
        <taxon>Betaproteobacteria</taxon>
        <taxon>Burkholderiales</taxon>
        <taxon>Burkholderiaceae</taxon>
        <taxon>Caballeronia</taxon>
    </lineage>
</organism>
<dbReference type="PANTHER" id="PTHR48207">
    <property type="entry name" value="SUCCINATE--HYDROXYMETHYLGLUTARATE COA-TRANSFERASE"/>
    <property type="match status" value="1"/>
</dbReference>
<dbReference type="Pfam" id="PF02515">
    <property type="entry name" value="CoA_transf_3"/>
    <property type="match status" value="1"/>
</dbReference>
<sequence>METKDKGPLSGVRVIDIGTMVAGPVAATLLADLGADVIKIEQPGRGDSLRHIGPMVEGESLWWNVEGRNKKSMTLDLHHPEGQRILREMVKHADVFVENFRPGILDKWNLSWEHLKKVNPRLVMLSVSGYGQTGPYANRAGYDRIALAMGGTLNATGYPDRAPVKLGTAMADYSTAVLGAFGTMVALYHRDVRGGAGQQIDLSLYETVFRFTDVMVTAYEKLGLPRERTGNLHFAAAPGDHFETCDGRYIVLTVSNDRMFGRLCEVIPVLVGDERFSSHAKRTENVEEVNDIVAEWIKSLPVLEVCRILEEKGLAYSLIYSIKDIVADPHYQARGSIATVEHPQIGQLKMPAVQPRFSGTPSPEIRPAPALGAHTDEVLRELAGLSSEQIAELRHAGTV</sequence>
<gene>
    <name evidence="2" type="ORF">AWB74_07522</name>
</gene>
<dbReference type="RefSeq" id="WP_061151678.1">
    <property type="nucleotide sequence ID" value="NZ_FCOM02000067.1"/>
</dbReference>
<dbReference type="InterPro" id="IPR023606">
    <property type="entry name" value="CoA-Trfase_III_dom_1_sf"/>
</dbReference>